<protein>
    <submittedName>
        <fullName evidence="1">Uncharacterized protein</fullName>
    </submittedName>
</protein>
<proteinExistence type="predicted"/>
<evidence type="ECO:0000313" key="2">
    <source>
        <dbReference type="Proteomes" id="UP000501849"/>
    </source>
</evidence>
<keyword evidence="2" id="KW-1185">Reference proteome</keyword>
<evidence type="ECO:0000313" key="1">
    <source>
        <dbReference type="EMBL" id="QIV79597.1"/>
    </source>
</evidence>
<accession>A0A6H0S0M5</accession>
<dbReference type="Proteomes" id="UP000501849">
    <property type="component" value="Plasmid unnamed1"/>
</dbReference>
<dbReference type="AlphaFoldDB" id="A0A6H0S0M5"/>
<dbReference type="KEGG" id="mfre:EXE63_00685"/>
<geneLocation type="plasmid" evidence="1 2">
    <name>unnamed1</name>
</geneLocation>
<reference evidence="1 2" key="1">
    <citation type="submission" date="2019-04" db="EMBL/GenBank/DDBJ databases">
        <title>Draft, Whole-Genome Sequence of the Anthracene-degrading Mycobacterium frederiksbergense LB501T, Isolated from a Polycyclic Aromatic Hydrocarbon (PAH)-Contaminated Soil.</title>
        <authorList>
            <person name="Augelletti F."/>
        </authorList>
    </citation>
    <scope>NUCLEOTIDE SEQUENCE [LARGE SCALE GENOMIC DNA]</scope>
    <source>
        <strain evidence="1 2">LB 501T</strain>
        <plasmid evidence="1 2">unnamed1</plasmid>
    </source>
</reference>
<organism evidence="1 2">
    <name type="scientific">Mycolicibacterium frederiksbergense</name>
    <dbReference type="NCBI Taxonomy" id="117567"/>
    <lineage>
        <taxon>Bacteria</taxon>
        <taxon>Bacillati</taxon>
        <taxon>Actinomycetota</taxon>
        <taxon>Actinomycetes</taxon>
        <taxon>Mycobacteriales</taxon>
        <taxon>Mycobacteriaceae</taxon>
        <taxon>Mycolicibacterium</taxon>
    </lineage>
</organism>
<name>A0A6H0S0M5_9MYCO</name>
<dbReference type="RefSeq" id="WP_168140381.1">
    <property type="nucleotide sequence ID" value="NZ_CP038797.1"/>
</dbReference>
<gene>
    <name evidence="1" type="ORF">EXE63_00685</name>
</gene>
<dbReference type="EMBL" id="CP038797">
    <property type="protein sequence ID" value="QIV79597.1"/>
    <property type="molecule type" value="Genomic_DNA"/>
</dbReference>
<keyword evidence="1" id="KW-0614">Plasmid</keyword>
<sequence>MRMGSGAVSKARVLVRDLSDAAYRGRRVRFGEITGTVDGLAATAAVGVTPDGQGVPVAGRPLLVLVDDLGHTHHLEFGAHDYVTLLGS</sequence>